<feature type="transmembrane region" description="Helical" evidence="8">
    <location>
        <begin position="106"/>
        <end position="131"/>
    </location>
</feature>
<feature type="transmembrane region" description="Helical" evidence="8">
    <location>
        <begin position="300"/>
        <end position="322"/>
    </location>
</feature>
<keyword evidence="5 8" id="KW-1133">Transmembrane helix</keyword>
<evidence type="ECO:0000256" key="5">
    <source>
        <dbReference type="ARBA" id="ARBA00022989"/>
    </source>
</evidence>
<feature type="region of interest" description="Disordered" evidence="7">
    <location>
        <begin position="1"/>
        <end position="24"/>
    </location>
</feature>
<dbReference type="InterPro" id="IPR010290">
    <property type="entry name" value="TM_effector"/>
</dbReference>
<keyword evidence="3" id="KW-1003">Cell membrane</keyword>
<organism evidence="10 11">
    <name type="scientific">Microbacterium pumilum</name>
    <dbReference type="NCBI Taxonomy" id="344165"/>
    <lineage>
        <taxon>Bacteria</taxon>
        <taxon>Bacillati</taxon>
        <taxon>Actinomycetota</taxon>
        <taxon>Actinomycetes</taxon>
        <taxon>Micrococcales</taxon>
        <taxon>Microbacteriaceae</taxon>
        <taxon>Microbacterium</taxon>
    </lineage>
</organism>
<evidence type="ECO:0000313" key="11">
    <source>
        <dbReference type="Proteomes" id="UP001500326"/>
    </source>
</evidence>
<evidence type="ECO:0000256" key="3">
    <source>
        <dbReference type="ARBA" id="ARBA00022475"/>
    </source>
</evidence>
<feature type="transmembrane region" description="Helical" evidence="8">
    <location>
        <begin position="61"/>
        <end position="85"/>
    </location>
</feature>
<keyword evidence="2" id="KW-0813">Transport</keyword>
<dbReference type="CDD" id="cd06173">
    <property type="entry name" value="MFS_MefA_like"/>
    <property type="match status" value="1"/>
</dbReference>
<sequence length="457" mass="47407">MSMTSDTKGDATEPAAERGGKGPLGRDFGKLWTAAMFSNLADGLGRTAVPLIATTLTQDPLAIAAIGAIAFVPWLIFGLPAGMLVDRYDRRIIMAVANTIRGGVALWLAILTVTGQISIWTLFIGTLVFGLGETLFDNATNAVIPGVVKRPHLDRANGRMQAAQVTIDNFVATPIAGVLLAVSLALPLWIGGAAYIVPIALALMLPISAARPLLARRTASEADALVSDAGAPDIEVGTPVPEPVPTPLPRSNVSAREAVSYLWHAHYLRAMVLFTAIIGSAFSFAQAPLILFFLDALSVAPAAIGFVTAGIGVGALIGSIVASGLVSRFGRGPVMLGANFVGALGLLLTGLAPEVFTAVAAFGLAALAVSIWNVPWGALRQQIVPPHLFGRVLGIIRMVTWGLFPIATLLGGWVARYDLRAPMLIGAGVVLVAALCAIRVLLVGTKEAGAEVDARTA</sequence>
<feature type="compositionally biased region" description="Basic and acidic residues" evidence="7">
    <location>
        <begin position="7"/>
        <end position="20"/>
    </location>
</feature>
<dbReference type="Gene3D" id="1.20.1250.20">
    <property type="entry name" value="MFS general substrate transporter like domains"/>
    <property type="match status" value="1"/>
</dbReference>
<proteinExistence type="predicted"/>
<keyword evidence="6 8" id="KW-0472">Membrane</keyword>
<feature type="domain" description="Major facilitator superfamily (MFS) profile" evidence="9">
    <location>
        <begin position="267"/>
        <end position="457"/>
    </location>
</feature>
<dbReference type="SUPFAM" id="SSF103473">
    <property type="entry name" value="MFS general substrate transporter"/>
    <property type="match status" value="1"/>
</dbReference>
<feature type="transmembrane region" description="Helical" evidence="8">
    <location>
        <begin position="188"/>
        <end position="207"/>
    </location>
</feature>
<dbReference type="RefSeq" id="WP_344063170.1">
    <property type="nucleotide sequence ID" value="NZ_BAAAOH010000001.1"/>
</dbReference>
<evidence type="ECO:0000256" key="2">
    <source>
        <dbReference type="ARBA" id="ARBA00022448"/>
    </source>
</evidence>
<keyword evidence="11" id="KW-1185">Reference proteome</keyword>
<dbReference type="Pfam" id="PF05977">
    <property type="entry name" value="MFS_3"/>
    <property type="match status" value="1"/>
</dbReference>
<evidence type="ECO:0000256" key="7">
    <source>
        <dbReference type="SAM" id="MobiDB-lite"/>
    </source>
</evidence>
<dbReference type="PROSITE" id="PS50850">
    <property type="entry name" value="MFS"/>
    <property type="match status" value="1"/>
</dbReference>
<comment type="subcellular location">
    <subcellularLocation>
        <location evidence="1">Cell membrane</location>
        <topology evidence="1">Multi-pass membrane protein</topology>
    </subcellularLocation>
</comment>
<dbReference type="InterPro" id="IPR020846">
    <property type="entry name" value="MFS_dom"/>
</dbReference>
<dbReference type="Pfam" id="PF07690">
    <property type="entry name" value="MFS_1"/>
    <property type="match status" value="1"/>
</dbReference>
<gene>
    <name evidence="10" type="ORF">GCM10009777_26990</name>
</gene>
<keyword evidence="4 8" id="KW-0812">Transmembrane</keyword>
<feature type="transmembrane region" description="Helical" evidence="8">
    <location>
        <begin position="421"/>
        <end position="442"/>
    </location>
</feature>
<dbReference type="InterPro" id="IPR011701">
    <property type="entry name" value="MFS"/>
</dbReference>
<evidence type="ECO:0000256" key="4">
    <source>
        <dbReference type="ARBA" id="ARBA00022692"/>
    </source>
</evidence>
<dbReference type="PANTHER" id="PTHR23513:SF6">
    <property type="entry name" value="MAJOR FACILITATOR SUPERFAMILY ASSOCIATED DOMAIN-CONTAINING PROTEIN"/>
    <property type="match status" value="1"/>
</dbReference>
<evidence type="ECO:0000313" key="10">
    <source>
        <dbReference type="EMBL" id="GAA1990275.1"/>
    </source>
</evidence>
<feature type="transmembrane region" description="Helical" evidence="8">
    <location>
        <begin position="358"/>
        <end position="376"/>
    </location>
</feature>
<dbReference type="EMBL" id="BAAAOH010000001">
    <property type="protein sequence ID" value="GAA1990275.1"/>
    <property type="molecule type" value="Genomic_DNA"/>
</dbReference>
<feature type="transmembrane region" description="Helical" evidence="8">
    <location>
        <begin position="388"/>
        <end position="415"/>
    </location>
</feature>
<evidence type="ECO:0000256" key="8">
    <source>
        <dbReference type="SAM" id="Phobius"/>
    </source>
</evidence>
<evidence type="ECO:0000259" key="9">
    <source>
        <dbReference type="PROSITE" id="PS50850"/>
    </source>
</evidence>
<feature type="transmembrane region" description="Helical" evidence="8">
    <location>
        <begin position="270"/>
        <end position="294"/>
    </location>
</feature>
<feature type="transmembrane region" description="Helical" evidence="8">
    <location>
        <begin position="334"/>
        <end position="352"/>
    </location>
</feature>
<evidence type="ECO:0000256" key="6">
    <source>
        <dbReference type="ARBA" id="ARBA00023136"/>
    </source>
</evidence>
<name>A0ABP5E224_9MICO</name>
<dbReference type="PANTHER" id="PTHR23513">
    <property type="entry name" value="INTEGRAL MEMBRANE EFFLUX PROTEIN-RELATED"/>
    <property type="match status" value="1"/>
</dbReference>
<comment type="caution">
    <text evidence="10">The sequence shown here is derived from an EMBL/GenBank/DDBJ whole genome shotgun (WGS) entry which is preliminary data.</text>
</comment>
<reference evidence="11" key="1">
    <citation type="journal article" date="2019" name="Int. J. Syst. Evol. Microbiol.">
        <title>The Global Catalogue of Microorganisms (GCM) 10K type strain sequencing project: providing services to taxonomists for standard genome sequencing and annotation.</title>
        <authorList>
            <consortium name="The Broad Institute Genomics Platform"/>
            <consortium name="The Broad Institute Genome Sequencing Center for Infectious Disease"/>
            <person name="Wu L."/>
            <person name="Ma J."/>
        </authorList>
    </citation>
    <scope>NUCLEOTIDE SEQUENCE [LARGE SCALE GENOMIC DNA]</scope>
    <source>
        <strain evidence="11">JCM 14902</strain>
    </source>
</reference>
<dbReference type="Proteomes" id="UP001500326">
    <property type="component" value="Unassembled WGS sequence"/>
</dbReference>
<evidence type="ECO:0000256" key="1">
    <source>
        <dbReference type="ARBA" id="ARBA00004651"/>
    </source>
</evidence>
<dbReference type="InterPro" id="IPR036259">
    <property type="entry name" value="MFS_trans_sf"/>
</dbReference>
<accession>A0ABP5E224</accession>
<protein>
    <submittedName>
        <fullName evidence="10">MFS transporter</fullName>
    </submittedName>
</protein>